<evidence type="ECO:0000313" key="2">
    <source>
        <dbReference type="Proteomes" id="UP000478052"/>
    </source>
</evidence>
<evidence type="ECO:0000313" key="1">
    <source>
        <dbReference type="EMBL" id="KAF0763290.1"/>
    </source>
</evidence>
<comment type="caution">
    <text evidence="1">The sequence shown here is derived from an EMBL/GenBank/DDBJ whole genome shotgun (WGS) entry which is preliminary data.</text>
</comment>
<accession>A0A6G0YZC6</accession>
<dbReference type="EMBL" id="VUJU01001919">
    <property type="protein sequence ID" value="KAF0763290.1"/>
    <property type="molecule type" value="Genomic_DNA"/>
</dbReference>
<dbReference type="AlphaFoldDB" id="A0A6G0YZC6"/>
<organism evidence="1 2">
    <name type="scientific">Aphis craccivora</name>
    <name type="common">Cowpea aphid</name>
    <dbReference type="NCBI Taxonomy" id="307492"/>
    <lineage>
        <taxon>Eukaryota</taxon>
        <taxon>Metazoa</taxon>
        <taxon>Ecdysozoa</taxon>
        <taxon>Arthropoda</taxon>
        <taxon>Hexapoda</taxon>
        <taxon>Insecta</taxon>
        <taxon>Pterygota</taxon>
        <taxon>Neoptera</taxon>
        <taxon>Paraneoptera</taxon>
        <taxon>Hemiptera</taxon>
        <taxon>Sternorrhyncha</taxon>
        <taxon>Aphidomorpha</taxon>
        <taxon>Aphidoidea</taxon>
        <taxon>Aphididae</taxon>
        <taxon>Aphidini</taxon>
        <taxon>Aphis</taxon>
        <taxon>Aphis</taxon>
    </lineage>
</organism>
<protein>
    <submittedName>
        <fullName evidence="1">MULE domain-containing protein</fullName>
    </submittedName>
</protein>
<sequence>MELYPPNLNYFVYYSIAKIRNILFQNAITNIETATHDVIKLVWPNCVIKGCGFHLILFMYLNPGDISVYFAFDVMPDIPDKIMTNYYLYNIHPHLKI</sequence>
<gene>
    <name evidence="1" type="ORF">FWK35_00021702</name>
</gene>
<name>A0A6G0YZC6_APHCR</name>
<reference evidence="1 2" key="1">
    <citation type="submission" date="2019-08" db="EMBL/GenBank/DDBJ databases">
        <title>Whole genome of Aphis craccivora.</title>
        <authorList>
            <person name="Voronova N.V."/>
            <person name="Shulinski R.S."/>
            <person name="Bandarenka Y.V."/>
            <person name="Zhorov D.G."/>
            <person name="Warner D."/>
        </authorList>
    </citation>
    <scope>NUCLEOTIDE SEQUENCE [LARGE SCALE GENOMIC DNA]</scope>
    <source>
        <strain evidence="1">180601</strain>
        <tissue evidence="1">Whole Body</tissue>
    </source>
</reference>
<proteinExistence type="predicted"/>
<dbReference type="Proteomes" id="UP000478052">
    <property type="component" value="Unassembled WGS sequence"/>
</dbReference>
<keyword evidence="2" id="KW-1185">Reference proteome</keyword>
<dbReference type="OrthoDB" id="10521858at2759"/>